<protein>
    <submittedName>
        <fullName evidence="1">Uncharacterized protein</fullName>
    </submittedName>
</protein>
<sequence length="86" mass="9375">MKVIGAGIRCLPIFSDLSESHRRQLPSLIAAEEHDAAWWPTGGGAATSQISIMSRTALMLSSEDNNVILDVPHADLVRLVNYDSTR</sequence>
<organism evidence="1 2">
    <name type="scientific">Eumeta variegata</name>
    <name type="common">Bagworm moth</name>
    <name type="synonym">Eumeta japonica</name>
    <dbReference type="NCBI Taxonomy" id="151549"/>
    <lineage>
        <taxon>Eukaryota</taxon>
        <taxon>Metazoa</taxon>
        <taxon>Ecdysozoa</taxon>
        <taxon>Arthropoda</taxon>
        <taxon>Hexapoda</taxon>
        <taxon>Insecta</taxon>
        <taxon>Pterygota</taxon>
        <taxon>Neoptera</taxon>
        <taxon>Endopterygota</taxon>
        <taxon>Lepidoptera</taxon>
        <taxon>Glossata</taxon>
        <taxon>Ditrysia</taxon>
        <taxon>Tineoidea</taxon>
        <taxon>Psychidae</taxon>
        <taxon>Oiketicinae</taxon>
        <taxon>Eumeta</taxon>
    </lineage>
</organism>
<dbReference type="EMBL" id="BGZK01000476">
    <property type="protein sequence ID" value="GBP46056.1"/>
    <property type="molecule type" value="Genomic_DNA"/>
</dbReference>
<evidence type="ECO:0000313" key="1">
    <source>
        <dbReference type="EMBL" id="GBP46056.1"/>
    </source>
</evidence>
<name>A0A4C1W3H3_EUMVA</name>
<reference evidence="1 2" key="1">
    <citation type="journal article" date="2019" name="Commun. Biol.">
        <title>The bagworm genome reveals a unique fibroin gene that provides high tensile strength.</title>
        <authorList>
            <person name="Kono N."/>
            <person name="Nakamura H."/>
            <person name="Ohtoshi R."/>
            <person name="Tomita M."/>
            <person name="Numata K."/>
            <person name="Arakawa K."/>
        </authorList>
    </citation>
    <scope>NUCLEOTIDE SEQUENCE [LARGE SCALE GENOMIC DNA]</scope>
</reference>
<evidence type="ECO:0000313" key="2">
    <source>
        <dbReference type="Proteomes" id="UP000299102"/>
    </source>
</evidence>
<accession>A0A4C1W3H3</accession>
<comment type="caution">
    <text evidence="1">The sequence shown here is derived from an EMBL/GenBank/DDBJ whole genome shotgun (WGS) entry which is preliminary data.</text>
</comment>
<dbReference type="AlphaFoldDB" id="A0A4C1W3H3"/>
<keyword evidence="2" id="KW-1185">Reference proteome</keyword>
<proteinExistence type="predicted"/>
<dbReference type="Proteomes" id="UP000299102">
    <property type="component" value="Unassembled WGS sequence"/>
</dbReference>
<gene>
    <name evidence="1" type="ORF">EVAR_41409_1</name>
</gene>